<evidence type="ECO:0000313" key="1">
    <source>
        <dbReference type="EMBL" id="OAY82178.1"/>
    </source>
</evidence>
<dbReference type="EMBL" id="LSRQ01000538">
    <property type="protein sequence ID" value="OAY82178.1"/>
    <property type="molecule type" value="Genomic_DNA"/>
</dbReference>
<name>A0A199VYW2_ANACO</name>
<gene>
    <name evidence="1" type="ORF">ACMD2_18798</name>
</gene>
<sequence length="203" mass="23986">MPVSYFYEHERGFLPIPFSEEWIFNGIRLQKCFFFQSNKSVRQIRALRPRKQVPKHVTKKASAKAYDQESKCRRFHDSGVKVSYICNDLYCAKRIAMVENLQDLPVRTFVFLTVMREERRSDLTMRLNPDEFNSLIQNGSYMYRQLQNAVSEELRTLRGGESLMVAPLHQALGQKMRRLVINHHAHSAQHIINRLVDRHELSY</sequence>
<protein>
    <submittedName>
        <fullName evidence="1">Uncharacterized protein</fullName>
    </submittedName>
</protein>
<dbReference type="AlphaFoldDB" id="A0A199VYW2"/>
<dbReference type="Proteomes" id="UP000092600">
    <property type="component" value="Unassembled WGS sequence"/>
</dbReference>
<proteinExistence type="predicted"/>
<accession>A0A199VYW2</accession>
<organism evidence="1 2">
    <name type="scientific">Ananas comosus</name>
    <name type="common">Pineapple</name>
    <name type="synonym">Ananas ananas</name>
    <dbReference type="NCBI Taxonomy" id="4615"/>
    <lineage>
        <taxon>Eukaryota</taxon>
        <taxon>Viridiplantae</taxon>
        <taxon>Streptophyta</taxon>
        <taxon>Embryophyta</taxon>
        <taxon>Tracheophyta</taxon>
        <taxon>Spermatophyta</taxon>
        <taxon>Magnoliopsida</taxon>
        <taxon>Liliopsida</taxon>
        <taxon>Poales</taxon>
        <taxon>Bromeliaceae</taxon>
        <taxon>Bromelioideae</taxon>
        <taxon>Ananas</taxon>
    </lineage>
</organism>
<comment type="caution">
    <text evidence="1">The sequence shown here is derived from an EMBL/GenBank/DDBJ whole genome shotgun (WGS) entry which is preliminary data.</text>
</comment>
<evidence type="ECO:0000313" key="2">
    <source>
        <dbReference type="Proteomes" id="UP000092600"/>
    </source>
</evidence>
<reference evidence="1 2" key="1">
    <citation type="journal article" date="2016" name="DNA Res.">
        <title>The draft genome of MD-2 pineapple using hybrid error correction of long reads.</title>
        <authorList>
            <person name="Redwan R.M."/>
            <person name="Saidin A."/>
            <person name="Kumar S.V."/>
        </authorList>
    </citation>
    <scope>NUCLEOTIDE SEQUENCE [LARGE SCALE GENOMIC DNA]</scope>
    <source>
        <strain evidence="2">cv. MD2</strain>
        <tissue evidence="1">Leaf</tissue>
    </source>
</reference>